<dbReference type="SUPFAM" id="SSF54060">
    <property type="entry name" value="His-Me finger endonucleases"/>
    <property type="match status" value="1"/>
</dbReference>
<sequence length="343" mass="38195">MPTALVRGASGAEGVVVKACYSDMTERDREDFLARHPDCDICGHIARCVDHSHESDLVRGALCGGCNSRIGCLEAALRLPKRRFQSLANDLHRAAARGDDGTLCRILGQRDGADLAYLGLTLREYVDRLHAIQAQLTQRFVYWAPIALGGDRERSWSKQGPFGEAKQRRVGRRLVSRTQGPGLIISLTQEPDDGVDSPTPRGLVTSFHTSAALDRVRELRDAAATDEESAQRMRQVQEAYEVRKEAYLRLVVPIVLSRTLSTEQVRAARAWGPGVGKVPSSPQALRAEVSCGYQPRWVDVAVRIALEDLGENLPNPGWNSFTRARWHWQAVCEHWHSHHRAEK</sequence>
<dbReference type="EMBL" id="RCIY01000054">
    <property type="protein sequence ID" value="TGG83800.1"/>
    <property type="molecule type" value="Genomic_DNA"/>
</dbReference>
<name>A0A8H1LES2_9ACTN</name>
<evidence type="ECO:0000256" key="1">
    <source>
        <dbReference type="SAM" id="MobiDB-lite"/>
    </source>
</evidence>
<accession>A0A8H1LES2</accession>
<gene>
    <name evidence="2" type="ORF">D8771_13820</name>
</gene>
<evidence type="ECO:0000313" key="2">
    <source>
        <dbReference type="EMBL" id="TGG83800.1"/>
    </source>
</evidence>
<protein>
    <submittedName>
        <fullName evidence="2">Uncharacterized protein</fullName>
    </submittedName>
</protein>
<dbReference type="InterPro" id="IPR038563">
    <property type="entry name" value="Endonuclease_7_sf"/>
</dbReference>
<comment type="caution">
    <text evidence="2">The sequence shown here is derived from an EMBL/GenBank/DDBJ whole genome shotgun (WGS) entry which is preliminary data.</text>
</comment>
<dbReference type="Gene3D" id="3.40.1800.10">
    <property type="entry name" value="His-Me finger endonucleases"/>
    <property type="match status" value="1"/>
</dbReference>
<dbReference type="Proteomes" id="UP000298111">
    <property type="component" value="Unassembled WGS sequence"/>
</dbReference>
<reference evidence="2 3" key="1">
    <citation type="submission" date="2018-10" db="EMBL/GenBank/DDBJ databases">
        <title>Isolation of pseudouridimycin from Streptomyces albus DSM 40763.</title>
        <authorList>
            <person name="Rosenqvist P."/>
            <person name="Metsae-Ketelae M."/>
            <person name="Virta P."/>
        </authorList>
    </citation>
    <scope>NUCLEOTIDE SEQUENCE [LARGE SCALE GENOMIC DNA]</scope>
    <source>
        <strain evidence="2 3">DSM 40763</strain>
    </source>
</reference>
<dbReference type="InterPro" id="IPR004211">
    <property type="entry name" value="Endonuclease_7"/>
</dbReference>
<dbReference type="InterPro" id="IPR044925">
    <property type="entry name" value="His-Me_finger_sf"/>
</dbReference>
<dbReference type="Pfam" id="PF02945">
    <property type="entry name" value="Endonuclease_7"/>
    <property type="match status" value="1"/>
</dbReference>
<evidence type="ECO:0000313" key="3">
    <source>
        <dbReference type="Proteomes" id="UP000298111"/>
    </source>
</evidence>
<organism evidence="2 3">
    <name type="scientific">Streptomyces albus</name>
    <dbReference type="NCBI Taxonomy" id="1888"/>
    <lineage>
        <taxon>Bacteria</taxon>
        <taxon>Bacillati</taxon>
        <taxon>Actinomycetota</taxon>
        <taxon>Actinomycetes</taxon>
        <taxon>Kitasatosporales</taxon>
        <taxon>Streptomycetaceae</taxon>
        <taxon>Streptomyces</taxon>
    </lineage>
</organism>
<proteinExistence type="predicted"/>
<feature type="region of interest" description="Disordered" evidence="1">
    <location>
        <begin position="152"/>
        <end position="171"/>
    </location>
</feature>
<dbReference type="AlphaFoldDB" id="A0A8H1LES2"/>